<dbReference type="GO" id="GO:0003700">
    <property type="term" value="F:DNA-binding transcription factor activity"/>
    <property type="evidence" value="ECO:0007669"/>
    <property type="project" value="InterPro"/>
</dbReference>
<dbReference type="Pfam" id="PF00126">
    <property type="entry name" value="HTH_1"/>
    <property type="match status" value="1"/>
</dbReference>
<evidence type="ECO:0000259" key="5">
    <source>
        <dbReference type="PROSITE" id="PS50931"/>
    </source>
</evidence>
<dbReference type="PROSITE" id="PS50931">
    <property type="entry name" value="HTH_LYSR"/>
    <property type="match status" value="1"/>
</dbReference>
<dbReference type="GO" id="GO:0003677">
    <property type="term" value="F:DNA binding"/>
    <property type="evidence" value="ECO:0007669"/>
    <property type="project" value="UniProtKB-KW"/>
</dbReference>
<name>A0A3M8DYV3_9BACL</name>
<feature type="domain" description="HTH lysR-type" evidence="5">
    <location>
        <begin position="1"/>
        <end position="58"/>
    </location>
</feature>
<evidence type="ECO:0000256" key="2">
    <source>
        <dbReference type="ARBA" id="ARBA00023015"/>
    </source>
</evidence>
<evidence type="ECO:0000313" key="6">
    <source>
        <dbReference type="EMBL" id="RNB92411.1"/>
    </source>
</evidence>
<accession>A0A3M8DYV3</accession>
<dbReference type="SUPFAM" id="SSF53850">
    <property type="entry name" value="Periplasmic binding protein-like II"/>
    <property type="match status" value="1"/>
</dbReference>
<dbReference type="InterPro" id="IPR000847">
    <property type="entry name" value="LysR_HTH_N"/>
</dbReference>
<dbReference type="Proteomes" id="UP000271031">
    <property type="component" value="Unassembled WGS sequence"/>
</dbReference>
<protein>
    <submittedName>
        <fullName evidence="6">LysR family transcriptional regulator</fullName>
    </submittedName>
</protein>
<dbReference type="PANTHER" id="PTHR30419:SF8">
    <property type="entry name" value="NITROGEN ASSIMILATION TRANSCRIPTIONAL ACTIVATOR-RELATED"/>
    <property type="match status" value="1"/>
</dbReference>
<proteinExistence type="inferred from homology"/>
<gene>
    <name evidence="6" type="ORF">EDM56_01555</name>
</gene>
<comment type="similarity">
    <text evidence="1">Belongs to the LysR transcriptional regulatory family.</text>
</comment>
<keyword evidence="2" id="KW-0805">Transcription regulation</keyword>
<dbReference type="PRINTS" id="PR00039">
    <property type="entry name" value="HTHLYSR"/>
</dbReference>
<keyword evidence="4" id="KW-0804">Transcription</keyword>
<evidence type="ECO:0000256" key="1">
    <source>
        <dbReference type="ARBA" id="ARBA00009437"/>
    </source>
</evidence>
<dbReference type="Gene3D" id="1.10.10.10">
    <property type="entry name" value="Winged helix-like DNA-binding domain superfamily/Winged helix DNA-binding domain"/>
    <property type="match status" value="1"/>
</dbReference>
<dbReference type="GO" id="GO:0005829">
    <property type="term" value="C:cytosol"/>
    <property type="evidence" value="ECO:0007669"/>
    <property type="project" value="TreeGrafter"/>
</dbReference>
<dbReference type="Gene3D" id="3.40.190.290">
    <property type="match status" value="1"/>
</dbReference>
<dbReference type="InterPro" id="IPR036388">
    <property type="entry name" value="WH-like_DNA-bd_sf"/>
</dbReference>
<comment type="caution">
    <text evidence="6">The sequence shown here is derived from an EMBL/GenBank/DDBJ whole genome shotgun (WGS) entry which is preliminary data.</text>
</comment>
<reference evidence="6 7" key="1">
    <citation type="submission" date="2018-10" db="EMBL/GenBank/DDBJ databases">
        <title>Phylogenomics of Brevibacillus.</title>
        <authorList>
            <person name="Dunlap C."/>
        </authorList>
    </citation>
    <scope>NUCLEOTIDE SEQUENCE [LARGE SCALE GENOMIC DNA]</scope>
    <source>
        <strain evidence="6 7">JCM 15716</strain>
    </source>
</reference>
<dbReference type="FunFam" id="1.10.10.10:FF:000001">
    <property type="entry name" value="LysR family transcriptional regulator"/>
    <property type="match status" value="1"/>
</dbReference>
<dbReference type="CDD" id="cd08438">
    <property type="entry name" value="PBP2_CidR"/>
    <property type="match status" value="1"/>
</dbReference>
<dbReference type="InterPro" id="IPR050950">
    <property type="entry name" value="HTH-type_LysR_regulators"/>
</dbReference>
<keyword evidence="7" id="KW-1185">Reference proteome</keyword>
<dbReference type="SUPFAM" id="SSF46785">
    <property type="entry name" value="Winged helix' DNA-binding domain"/>
    <property type="match status" value="1"/>
</dbReference>
<dbReference type="EMBL" id="RHHQ01000003">
    <property type="protein sequence ID" value="RNB92411.1"/>
    <property type="molecule type" value="Genomic_DNA"/>
</dbReference>
<dbReference type="OrthoDB" id="9803735at2"/>
<organism evidence="6 7">
    <name type="scientific">Brevibacillus fluminis</name>
    <dbReference type="NCBI Taxonomy" id="511487"/>
    <lineage>
        <taxon>Bacteria</taxon>
        <taxon>Bacillati</taxon>
        <taxon>Bacillota</taxon>
        <taxon>Bacilli</taxon>
        <taxon>Bacillales</taxon>
        <taxon>Paenibacillaceae</taxon>
        <taxon>Brevibacillus</taxon>
    </lineage>
</organism>
<sequence>MDIRQLKYFVEVAKQKSFTRASTTLLVSQPSISKMIKSLEEELGVVLLDRNERKVVLTDAGAMVFEQAQTILQMMEQLTLSVDELVHMKRGRVKMGLMPTVGSLLFPHTIARFRKEYPDIEMQMVEHKAKQLQHQVEQGELDVAVTVHPVDEALFETVPLLSEELVAIADNEHWLVERESVRLAELKNESFILFSEEFVLHDVVRQACAQAGFEPKVAYVSQLWDLVGEMVATQLGIALVPRSMVRRLNQRSIQAVTISEPHIDWKLVLIYRRDRYLSYAARAFIRYAEANWSIRDQL</sequence>
<dbReference type="AlphaFoldDB" id="A0A3M8DYV3"/>
<dbReference type="InterPro" id="IPR036390">
    <property type="entry name" value="WH_DNA-bd_sf"/>
</dbReference>
<evidence type="ECO:0000313" key="7">
    <source>
        <dbReference type="Proteomes" id="UP000271031"/>
    </source>
</evidence>
<evidence type="ECO:0000256" key="3">
    <source>
        <dbReference type="ARBA" id="ARBA00023125"/>
    </source>
</evidence>
<dbReference type="PANTHER" id="PTHR30419">
    <property type="entry name" value="HTH-TYPE TRANSCRIPTIONAL REGULATOR YBHD"/>
    <property type="match status" value="1"/>
</dbReference>
<dbReference type="Pfam" id="PF03466">
    <property type="entry name" value="LysR_substrate"/>
    <property type="match status" value="1"/>
</dbReference>
<dbReference type="RefSeq" id="WP_122916116.1">
    <property type="nucleotide sequence ID" value="NZ_RHHQ01000003.1"/>
</dbReference>
<dbReference type="InterPro" id="IPR005119">
    <property type="entry name" value="LysR_subst-bd"/>
</dbReference>
<evidence type="ECO:0000256" key="4">
    <source>
        <dbReference type="ARBA" id="ARBA00023163"/>
    </source>
</evidence>
<keyword evidence="3" id="KW-0238">DNA-binding</keyword>